<dbReference type="AlphaFoldDB" id="A0A2I0IE89"/>
<feature type="region of interest" description="Disordered" evidence="1">
    <location>
        <begin position="18"/>
        <end position="43"/>
    </location>
</feature>
<dbReference type="Proteomes" id="UP000233551">
    <property type="component" value="Unassembled WGS sequence"/>
</dbReference>
<keyword evidence="3" id="KW-1185">Reference proteome</keyword>
<dbReference type="EMBL" id="PGOL01003245">
    <property type="protein sequence ID" value="PKI41980.1"/>
    <property type="molecule type" value="Genomic_DNA"/>
</dbReference>
<comment type="caution">
    <text evidence="2">The sequence shown here is derived from an EMBL/GenBank/DDBJ whole genome shotgun (WGS) entry which is preliminary data.</text>
</comment>
<accession>A0A2I0IE89</accession>
<evidence type="ECO:0000313" key="3">
    <source>
        <dbReference type="Proteomes" id="UP000233551"/>
    </source>
</evidence>
<name>A0A2I0IE89_PUNGR</name>
<organism evidence="2 3">
    <name type="scientific">Punica granatum</name>
    <name type="common">Pomegranate</name>
    <dbReference type="NCBI Taxonomy" id="22663"/>
    <lineage>
        <taxon>Eukaryota</taxon>
        <taxon>Viridiplantae</taxon>
        <taxon>Streptophyta</taxon>
        <taxon>Embryophyta</taxon>
        <taxon>Tracheophyta</taxon>
        <taxon>Spermatophyta</taxon>
        <taxon>Magnoliopsida</taxon>
        <taxon>eudicotyledons</taxon>
        <taxon>Gunneridae</taxon>
        <taxon>Pentapetalae</taxon>
        <taxon>rosids</taxon>
        <taxon>malvids</taxon>
        <taxon>Myrtales</taxon>
        <taxon>Lythraceae</taxon>
        <taxon>Punica</taxon>
    </lineage>
</organism>
<protein>
    <submittedName>
        <fullName evidence="2">Uncharacterized protein</fullName>
    </submittedName>
</protein>
<evidence type="ECO:0000256" key="1">
    <source>
        <dbReference type="SAM" id="MobiDB-lite"/>
    </source>
</evidence>
<evidence type="ECO:0000313" key="2">
    <source>
        <dbReference type="EMBL" id="PKI41980.1"/>
    </source>
</evidence>
<proteinExistence type="predicted"/>
<sequence length="91" mass="10280">MAFNCLKDDLGECPVYEIRGVQKQESPEDQEEEPMTKLDDCSQDNPINGGLSEHCYVPYNQADEGAVNRAECSPNVIDLSSRWCERLEPKT</sequence>
<gene>
    <name evidence="2" type="ORF">CRG98_037598</name>
</gene>
<reference evidence="2 3" key="1">
    <citation type="submission" date="2017-11" db="EMBL/GenBank/DDBJ databases">
        <title>De-novo sequencing of pomegranate (Punica granatum L.) genome.</title>
        <authorList>
            <person name="Akparov Z."/>
            <person name="Amiraslanov A."/>
            <person name="Hajiyeva S."/>
            <person name="Abbasov M."/>
            <person name="Kaur K."/>
            <person name="Hamwieh A."/>
            <person name="Solovyev V."/>
            <person name="Salamov A."/>
            <person name="Braich B."/>
            <person name="Kosarev P."/>
            <person name="Mahmoud A."/>
            <person name="Hajiyev E."/>
            <person name="Babayeva S."/>
            <person name="Izzatullayeva V."/>
            <person name="Mammadov A."/>
            <person name="Mammadov A."/>
            <person name="Sharifova S."/>
            <person name="Ojaghi J."/>
            <person name="Eynullazada K."/>
            <person name="Bayramov B."/>
            <person name="Abdulazimova A."/>
            <person name="Shahmuradov I."/>
        </authorList>
    </citation>
    <scope>NUCLEOTIDE SEQUENCE [LARGE SCALE GENOMIC DNA]</scope>
    <source>
        <strain evidence="3">cv. AG2017</strain>
        <tissue evidence="2">Leaf</tissue>
    </source>
</reference>